<protein>
    <submittedName>
        <fullName evidence="2">Uncharacterized protein</fullName>
    </submittedName>
</protein>
<organism evidence="2 3">
    <name type="scientific">Paractinoplanes brasiliensis</name>
    <dbReference type="NCBI Taxonomy" id="52695"/>
    <lineage>
        <taxon>Bacteria</taxon>
        <taxon>Bacillati</taxon>
        <taxon>Actinomycetota</taxon>
        <taxon>Actinomycetes</taxon>
        <taxon>Micromonosporales</taxon>
        <taxon>Micromonosporaceae</taxon>
        <taxon>Paractinoplanes</taxon>
    </lineage>
</organism>
<keyword evidence="1" id="KW-1133">Transmembrane helix</keyword>
<feature type="transmembrane region" description="Helical" evidence="1">
    <location>
        <begin position="78"/>
        <end position="98"/>
    </location>
</feature>
<proteinExistence type="predicted"/>
<keyword evidence="3" id="KW-1185">Reference proteome</keyword>
<dbReference type="RefSeq" id="WP_133878659.1">
    <property type="nucleotide sequence ID" value="NZ_SNWR01000002.1"/>
</dbReference>
<evidence type="ECO:0000313" key="3">
    <source>
        <dbReference type="Proteomes" id="UP000294901"/>
    </source>
</evidence>
<name>A0A4R6JAL2_9ACTN</name>
<reference evidence="2 3" key="1">
    <citation type="submission" date="2019-03" db="EMBL/GenBank/DDBJ databases">
        <title>Sequencing the genomes of 1000 actinobacteria strains.</title>
        <authorList>
            <person name="Klenk H.-P."/>
        </authorList>
    </citation>
    <scope>NUCLEOTIDE SEQUENCE [LARGE SCALE GENOMIC DNA]</scope>
    <source>
        <strain evidence="2 3">DSM 43805</strain>
    </source>
</reference>
<keyword evidence="1" id="KW-0472">Membrane</keyword>
<evidence type="ECO:0000313" key="2">
    <source>
        <dbReference type="EMBL" id="TDO32724.1"/>
    </source>
</evidence>
<sequence>MQITGLRGASRWLVIAAAVVLAGLLVFPVQAPEPGGDHPPNMNCGNVFWLTPPQPDRVDPDYEWYRDKMDRGCRGARVTRVVFIVLVPVVTGFGLSLLRRRQQSW</sequence>
<evidence type="ECO:0000256" key="1">
    <source>
        <dbReference type="SAM" id="Phobius"/>
    </source>
</evidence>
<accession>A0A4R6JAL2</accession>
<dbReference type="Proteomes" id="UP000294901">
    <property type="component" value="Unassembled WGS sequence"/>
</dbReference>
<comment type="caution">
    <text evidence="2">The sequence shown here is derived from an EMBL/GenBank/DDBJ whole genome shotgun (WGS) entry which is preliminary data.</text>
</comment>
<dbReference type="EMBL" id="SNWR01000002">
    <property type="protein sequence ID" value="TDO32724.1"/>
    <property type="molecule type" value="Genomic_DNA"/>
</dbReference>
<keyword evidence="1" id="KW-0812">Transmembrane</keyword>
<gene>
    <name evidence="2" type="ORF">C8E87_8196</name>
</gene>
<dbReference type="AlphaFoldDB" id="A0A4R6JAL2"/>
<feature type="transmembrane region" description="Helical" evidence="1">
    <location>
        <begin position="12"/>
        <end position="31"/>
    </location>
</feature>